<keyword evidence="7 13" id="KW-0175">Coiled coil</keyword>
<dbReference type="Pfam" id="PF00225">
    <property type="entry name" value="Kinesin"/>
    <property type="match status" value="1"/>
</dbReference>
<evidence type="ECO:0000256" key="12">
    <source>
        <dbReference type="RuleBase" id="RU000394"/>
    </source>
</evidence>
<name>A0A8C6VP04_NOTFU</name>
<dbReference type="FunFam" id="3.40.850.10:FF:000027">
    <property type="entry name" value="Kinesin-like protein"/>
    <property type="match status" value="1"/>
</dbReference>
<feature type="domain" description="Kinesin motor" evidence="14">
    <location>
        <begin position="8"/>
        <end position="352"/>
    </location>
</feature>
<evidence type="ECO:0000256" key="2">
    <source>
        <dbReference type="ARBA" id="ARBA00004245"/>
    </source>
</evidence>
<dbReference type="AlphaFoldDB" id="A0A8C6VP04"/>
<gene>
    <name evidence="15" type="primary">kif18a</name>
</gene>
<dbReference type="GeneTree" id="ENSGT00940000159058"/>
<dbReference type="GO" id="GO:0008017">
    <property type="term" value="F:microtubule binding"/>
    <property type="evidence" value="ECO:0007669"/>
    <property type="project" value="InterPro"/>
</dbReference>
<dbReference type="InterPro" id="IPR001752">
    <property type="entry name" value="Kinesin_motor_dom"/>
</dbReference>
<keyword evidence="5 11" id="KW-0547">Nucleotide-binding</keyword>
<dbReference type="GO" id="GO:0005634">
    <property type="term" value="C:nucleus"/>
    <property type="evidence" value="ECO:0007669"/>
    <property type="project" value="UniProtKB-SubCell"/>
</dbReference>
<evidence type="ECO:0000313" key="15">
    <source>
        <dbReference type="Ensembl" id="ENSNFUP00015036264.1"/>
    </source>
</evidence>
<evidence type="ECO:0000256" key="9">
    <source>
        <dbReference type="ARBA" id="ARBA00023212"/>
    </source>
</evidence>
<dbReference type="GO" id="GO:0005874">
    <property type="term" value="C:microtubule"/>
    <property type="evidence" value="ECO:0007669"/>
    <property type="project" value="UniProtKB-KW"/>
</dbReference>
<accession>A0A8C6VP04</accession>
<dbReference type="PANTHER" id="PTHR47968">
    <property type="entry name" value="CENTROMERE PROTEIN E"/>
    <property type="match status" value="1"/>
</dbReference>
<dbReference type="SMART" id="SM00129">
    <property type="entry name" value="KISc"/>
    <property type="match status" value="1"/>
</dbReference>
<feature type="coiled-coil region" evidence="13">
    <location>
        <begin position="371"/>
        <end position="398"/>
    </location>
</feature>
<evidence type="ECO:0000256" key="5">
    <source>
        <dbReference type="ARBA" id="ARBA00022741"/>
    </source>
</evidence>
<comment type="subcellular location">
    <subcellularLocation>
        <location evidence="2">Cytoplasm</location>
        <location evidence="2">Cytoskeleton</location>
    </subcellularLocation>
    <subcellularLocation>
        <location evidence="1">Nucleus</location>
    </subcellularLocation>
</comment>
<dbReference type="GO" id="GO:0000278">
    <property type="term" value="P:mitotic cell cycle"/>
    <property type="evidence" value="ECO:0007669"/>
    <property type="project" value="UniProtKB-ARBA"/>
</dbReference>
<evidence type="ECO:0000256" key="11">
    <source>
        <dbReference type="PROSITE-ProRule" id="PRU00283"/>
    </source>
</evidence>
<keyword evidence="16" id="KW-1185">Reference proteome</keyword>
<reference evidence="15" key="1">
    <citation type="submission" date="2014-08" db="EMBL/GenBank/DDBJ databases">
        <authorList>
            <person name="Senf B."/>
            <person name="Petzold A."/>
            <person name="Downie B.R."/>
            <person name="Koch P."/>
            <person name="Platzer M."/>
        </authorList>
    </citation>
    <scope>NUCLEOTIDE SEQUENCE [LARGE SCALE GENOMIC DNA]</scope>
    <source>
        <strain evidence="15">GRZ</strain>
    </source>
</reference>
<organism evidence="15 16">
    <name type="scientific">Nothobranchius furzeri</name>
    <name type="common">Turquoise killifish</name>
    <dbReference type="NCBI Taxonomy" id="105023"/>
    <lineage>
        <taxon>Eukaryota</taxon>
        <taxon>Metazoa</taxon>
        <taxon>Chordata</taxon>
        <taxon>Craniata</taxon>
        <taxon>Vertebrata</taxon>
        <taxon>Euteleostomi</taxon>
        <taxon>Actinopterygii</taxon>
        <taxon>Neopterygii</taxon>
        <taxon>Teleostei</taxon>
        <taxon>Neoteleostei</taxon>
        <taxon>Acanthomorphata</taxon>
        <taxon>Ovalentaria</taxon>
        <taxon>Atherinomorphae</taxon>
        <taxon>Cyprinodontiformes</taxon>
        <taxon>Nothobranchiidae</taxon>
        <taxon>Nothobranchius</taxon>
    </lineage>
</organism>
<protein>
    <recommendedName>
        <fullName evidence="12">Kinesin-like protein</fullName>
    </recommendedName>
</protein>
<keyword evidence="3" id="KW-0963">Cytoplasm</keyword>
<evidence type="ECO:0000313" key="16">
    <source>
        <dbReference type="Proteomes" id="UP000694548"/>
    </source>
</evidence>
<evidence type="ECO:0000256" key="6">
    <source>
        <dbReference type="ARBA" id="ARBA00022840"/>
    </source>
</evidence>
<evidence type="ECO:0000256" key="3">
    <source>
        <dbReference type="ARBA" id="ARBA00022490"/>
    </source>
</evidence>
<dbReference type="GO" id="GO:0007018">
    <property type="term" value="P:microtubule-based movement"/>
    <property type="evidence" value="ECO:0007669"/>
    <property type="project" value="InterPro"/>
</dbReference>
<evidence type="ECO:0000256" key="13">
    <source>
        <dbReference type="SAM" id="Coils"/>
    </source>
</evidence>
<dbReference type="PROSITE" id="PS50067">
    <property type="entry name" value="KINESIN_MOTOR_2"/>
    <property type="match status" value="1"/>
</dbReference>
<dbReference type="Proteomes" id="UP000694548">
    <property type="component" value="Chromosome sgr07"/>
</dbReference>
<feature type="binding site" evidence="11">
    <location>
        <begin position="110"/>
        <end position="117"/>
    </location>
    <ligand>
        <name>ATP</name>
        <dbReference type="ChEBI" id="CHEBI:30616"/>
    </ligand>
</feature>
<dbReference type="GO" id="GO:0005524">
    <property type="term" value="F:ATP binding"/>
    <property type="evidence" value="ECO:0007669"/>
    <property type="project" value="UniProtKB-UniRule"/>
</dbReference>
<dbReference type="Ensembl" id="ENSNFUT00015037864.1">
    <property type="protein sequence ID" value="ENSNFUP00015036264.1"/>
    <property type="gene ID" value="ENSNFUG00015017568.1"/>
</dbReference>
<dbReference type="PANTHER" id="PTHR47968:SF73">
    <property type="entry name" value="KINESIN-LIKE PROTEIN"/>
    <property type="match status" value="1"/>
</dbReference>
<dbReference type="CDD" id="cd01370">
    <property type="entry name" value="KISc_KIP3_like"/>
    <property type="match status" value="1"/>
</dbReference>
<dbReference type="GO" id="GO:0003777">
    <property type="term" value="F:microtubule motor activity"/>
    <property type="evidence" value="ECO:0007669"/>
    <property type="project" value="InterPro"/>
</dbReference>
<dbReference type="PROSITE" id="PS00411">
    <property type="entry name" value="KINESIN_MOTOR_1"/>
    <property type="match status" value="1"/>
</dbReference>
<keyword evidence="10" id="KW-0539">Nucleus</keyword>
<evidence type="ECO:0000256" key="10">
    <source>
        <dbReference type="ARBA" id="ARBA00023242"/>
    </source>
</evidence>
<dbReference type="GO" id="GO:0005819">
    <property type="term" value="C:spindle"/>
    <property type="evidence" value="ECO:0007669"/>
    <property type="project" value="UniProtKB-ARBA"/>
</dbReference>
<keyword evidence="9" id="KW-0206">Cytoskeleton</keyword>
<keyword evidence="8 11" id="KW-0505">Motor protein</keyword>
<evidence type="ECO:0000256" key="4">
    <source>
        <dbReference type="ARBA" id="ARBA00022701"/>
    </source>
</evidence>
<dbReference type="InterPro" id="IPR027640">
    <property type="entry name" value="Kinesin-like_fam"/>
</dbReference>
<reference evidence="15" key="2">
    <citation type="submission" date="2025-08" db="UniProtKB">
        <authorList>
            <consortium name="Ensembl"/>
        </authorList>
    </citation>
    <scope>IDENTIFICATION</scope>
</reference>
<proteinExistence type="inferred from homology"/>
<reference evidence="15" key="3">
    <citation type="submission" date="2025-09" db="UniProtKB">
        <authorList>
            <consortium name="Ensembl"/>
        </authorList>
    </citation>
    <scope>IDENTIFICATION</scope>
</reference>
<dbReference type="InterPro" id="IPR027417">
    <property type="entry name" value="P-loop_NTPase"/>
</dbReference>
<dbReference type="SUPFAM" id="SSF52540">
    <property type="entry name" value="P-loop containing nucleoside triphosphate hydrolases"/>
    <property type="match status" value="1"/>
</dbReference>
<evidence type="ECO:0000256" key="8">
    <source>
        <dbReference type="ARBA" id="ARBA00023175"/>
    </source>
</evidence>
<evidence type="ECO:0000256" key="7">
    <source>
        <dbReference type="ARBA" id="ARBA00023054"/>
    </source>
</evidence>
<evidence type="ECO:0000256" key="1">
    <source>
        <dbReference type="ARBA" id="ARBA00004123"/>
    </source>
</evidence>
<comment type="similarity">
    <text evidence="11 12">Belongs to the TRAFAC class myosin-kinesin ATPase superfamily. Kinesin family.</text>
</comment>
<keyword evidence="6 11" id="KW-0067">ATP-binding</keyword>
<dbReference type="InterPro" id="IPR036961">
    <property type="entry name" value="Kinesin_motor_dom_sf"/>
</dbReference>
<evidence type="ECO:0000259" key="14">
    <source>
        <dbReference type="PROSITE" id="PS50067"/>
    </source>
</evidence>
<keyword evidence="4 12" id="KW-0493">Microtubule</keyword>
<sequence>MSNDVCSHVKVVVRVRPTNESERLENCRNVVQVVDNHMLIFDPKEEDLTCFGSQRVRNRNVNKRANKDLKFVFDHVFDENSTQVDVFESTTKGVLDSVMNGFNCTVFAYGATGAGKTHTMLGSQNDPGVMYRTMKELFKRMDDAKEEKEFAVAFSYLEVYNEQIRDLLANVGPLAVREDGSKGVVVQGLTLHKPKSADHILEALDSGNRNRTQHPTDMNATSSRSHAVFQIYLRQQDKTASLNPNVCIAKMSLIDLAGSERASATNAKGARLREGANINRSLLALGNVINALADPKSKKAHIPYRDSKLTRILKDSLGGNCRTVMIANVGPSSKSYDDTQNTLKYANRAKEIKSSLKSNVVSLDSHIGQYAVICEKQKQEHERKIASLRTQQQHISKRLKETETRFLENDGLLHRVENEIKLLRSNDQTSEVLEKSLYCHRLELQVNDLKQHIKQMIELTTLQDQENKRMQKMVNILLPAYSRHYSTLLGAGLATAANEMENQELEHLVLRERGVVWADQEGAGQQLKGQEIVVNSQEKNEAGKIGLHSELAPILSFSYLQYHRSSPCSKLSSLVFFSPPPAVYSASTQAWAKF</sequence>
<dbReference type="PRINTS" id="PR00380">
    <property type="entry name" value="KINESINHEAVY"/>
</dbReference>
<dbReference type="Gene3D" id="3.40.850.10">
    <property type="entry name" value="Kinesin motor domain"/>
    <property type="match status" value="1"/>
</dbReference>
<dbReference type="InterPro" id="IPR019821">
    <property type="entry name" value="Kinesin_motor_CS"/>
</dbReference>